<evidence type="ECO:0000256" key="3">
    <source>
        <dbReference type="SAM" id="Phobius"/>
    </source>
</evidence>
<organism evidence="5 6">
    <name type="scientific">Rubrobacter marinus</name>
    <dbReference type="NCBI Taxonomy" id="2653852"/>
    <lineage>
        <taxon>Bacteria</taxon>
        <taxon>Bacillati</taxon>
        <taxon>Actinomycetota</taxon>
        <taxon>Rubrobacteria</taxon>
        <taxon>Rubrobacterales</taxon>
        <taxon>Rubrobacteraceae</taxon>
        <taxon>Rubrobacter</taxon>
    </lineage>
</organism>
<dbReference type="InterPro" id="IPR029050">
    <property type="entry name" value="Immunoprotect_excell_Ig-like"/>
</dbReference>
<accession>A0A6G8PZE3</accession>
<proteinExistence type="predicted"/>
<gene>
    <name evidence="5" type="ORF">GBA65_14805</name>
</gene>
<keyword evidence="6" id="KW-1185">Reference proteome</keyword>
<evidence type="ECO:0000256" key="1">
    <source>
        <dbReference type="ARBA" id="ARBA00022729"/>
    </source>
</evidence>
<evidence type="ECO:0000313" key="5">
    <source>
        <dbReference type="EMBL" id="QIN79576.1"/>
    </source>
</evidence>
<feature type="domain" description="DUF4352" evidence="4">
    <location>
        <begin position="74"/>
        <end position="196"/>
    </location>
</feature>
<dbReference type="InterPro" id="IPR029051">
    <property type="entry name" value="DUF4352"/>
</dbReference>
<evidence type="ECO:0000259" key="4">
    <source>
        <dbReference type="Pfam" id="PF11611"/>
    </source>
</evidence>
<dbReference type="EMBL" id="CP045121">
    <property type="protein sequence ID" value="QIN79576.1"/>
    <property type="molecule type" value="Genomic_DNA"/>
</dbReference>
<reference evidence="5 6" key="1">
    <citation type="submission" date="2019-10" db="EMBL/GenBank/DDBJ databases">
        <title>Rubrobacter sp nov SCSIO 52915 isolated from a deep-sea sediment in the South China Sea.</title>
        <authorList>
            <person name="Chen R.W."/>
        </authorList>
    </citation>
    <scope>NUCLEOTIDE SEQUENCE [LARGE SCALE GENOMIC DNA]</scope>
    <source>
        <strain evidence="5 6">SCSIO 52915</strain>
    </source>
</reference>
<evidence type="ECO:0000313" key="6">
    <source>
        <dbReference type="Proteomes" id="UP000502706"/>
    </source>
</evidence>
<dbReference type="Pfam" id="PF11611">
    <property type="entry name" value="DUF4352"/>
    <property type="match status" value="1"/>
</dbReference>
<name>A0A6G8PZE3_9ACTN</name>
<keyword evidence="3" id="KW-1133">Transmembrane helix</keyword>
<dbReference type="KEGG" id="rmar:GBA65_14805"/>
<dbReference type="AlphaFoldDB" id="A0A6G8PZE3"/>
<protein>
    <submittedName>
        <fullName evidence="5">DUF4352 domain-containing protein</fullName>
    </submittedName>
</protein>
<keyword evidence="3" id="KW-0472">Membrane</keyword>
<dbReference type="Gene3D" id="2.60.40.1240">
    <property type="match status" value="1"/>
</dbReference>
<sequence>MSLGGKGRLVGRKILMGCGGLAILGVLGIVAVGCLAVLSSSGSDTADSSIEGNESAQDDGGSGGQPAEERQAVPVGENLTVADVAWQVTNARQANQLTSEFQEPKQGNFVVVDFAFTNNGSEAVTLDSESLALIDGEDRTFETDNETFGYIDPAKDIFLDQVNPGVTQQGEVIFTVAPGASDFTLELGDTDMFSDENGYVDLGF</sequence>
<keyword evidence="1" id="KW-0732">Signal</keyword>
<feature type="transmembrane region" description="Helical" evidence="3">
    <location>
        <begin position="14"/>
        <end position="38"/>
    </location>
</feature>
<dbReference type="Proteomes" id="UP000502706">
    <property type="component" value="Chromosome"/>
</dbReference>
<feature type="region of interest" description="Disordered" evidence="2">
    <location>
        <begin position="43"/>
        <end position="74"/>
    </location>
</feature>
<evidence type="ECO:0000256" key="2">
    <source>
        <dbReference type="SAM" id="MobiDB-lite"/>
    </source>
</evidence>
<dbReference type="PROSITE" id="PS51257">
    <property type="entry name" value="PROKAR_LIPOPROTEIN"/>
    <property type="match status" value="1"/>
</dbReference>
<keyword evidence="3" id="KW-0812">Transmembrane</keyword>